<keyword evidence="9 10" id="KW-0131">Cell cycle</keyword>
<dbReference type="PIRSF" id="PIRSF003097">
    <property type="entry name" value="FtsX"/>
    <property type="match status" value="1"/>
</dbReference>
<dbReference type="PANTHER" id="PTHR47755">
    <property type="entry name" value="CELL DIVISION PROTEIN FTSX"/>
    <property type="match status" value="1"/>
</dbReference>
<dbReference type="PANTHER" id="PTHR47755:SF1">
    <property type="entry name" value="CELL DIVISION PROTEIN FTSX"/>
    <property type="match status" value="1"/>
</dbReference>
<reference evidence="15" key="1">
    <citation type="submission" date="2017-09" db="EMBL/GenBank/DDBJ databases">
        <title>Depth-based differentiation of microbial function through sediment-hosted aquifers and enrichment of novel symbionts in the deep terrestrial subsurface.</title>
        <authorList>
            <person name="Probst A.J."/>
            <person name="Ladd B."/>
            <person name="Jarett J.K."/>
            <person name="Geller-Mcgrath D.E."/>
            <person name="Sieber C.M.K."/>
            <person name="Emerson J.B."/>
            <person name="Anantharaman K."/>
            <person name="Thomas B.C."/>
            <person name="Malmstrom R."/>
            <person name="Stieglmeier M."/>
            <person name="Klingl A."/>
            <person name="Woyke T."/>
            <person name="Ryan C.M."/>
            <person name="Banfield J.F."/>
        </authorList>
    </citation>
    <scope>NUCLEOTIDE SEQUENCE [LARGE SCALE GENOMIC DNA]</scope>
</reference>
<comment type="subcellular location">
    <subcellularLocation>
        <location evidence="1">Cell membrane</location>
        <topology evidence="1">Multi-pass membrane protein</topology>
    </subcellularLocation>
</comment>
<dbReference type="GO" id="GO:0005886">
    <property type="term" value="C:plasma membrane"/>
    <property type="evidence" value="ECO:0007669"/>
    <property type="project" value="UniProtKB-SubCell"/>
</dbReference>
<keyword evidence="5 10" id="KW-0132">Cell division</keyword>
<dbReference type="InterPro" id="IPR040690">
    <property type="entry name" value="FtsX_ECD"/>
</dbReference>
<protein>
    <recommendedName>
        <fullName evidence="3 10">Cell division protein FtsX</fullName>
    </recommendedName>
</protein>
<feature type="domain" description="FtsX extracellular" evidence="13">
    <location>
        <begin position="62"/>
        <end position="148"/>
    </location>
</feature>
<evidence type="ECO:0000256" key="3">
    <source>
        <dbReference type="ARBA" id="ARBA00021907"/>
    </source>
</evidence>
<accession>A0A2M6Z430</accession>
<feature type="transmembrane region" description="Helical" evidence="11">
    <location>
        <begin position="185"/>
        <end position="210"/>
    </location>
</feature>
<dbReference type="Proteomes" id="UP000228777">
    <property type="component" value="Unassembled WGS sequence"/>
</dbReference>
<feature type="transmembrane region" description="Helical" evidence="11">
    <location>
        <begin position="277"/>
        <end position="301"/>
    </location>
</feature>
<evidence type="ECO:0000256" key="7">
    <source>
        <dbReference type="ARBA" id="ARBA00022989"/>
    </source>
</evidence>
<comment type="caution">
    <text evidence="14">The sequence shown here is derived from an EMBL/GenBank/DDBJ whole genome shotgun (WGS) entry which is preliminary data.</text>
</comment>
<evidence type="ECO:0000256" key="10">
    <source>
        <dbReference type="PIRNR" id="PIRNR003097"/>
    </source>
</evidence>
<sequence length="307" mass="35279">MFSNFITNLKRIIFFGWQSLSRNKGLSFGVIFIMSVAVLLITSLFLFQGFSEFLISEAQKKVDISVYFKKNITPEKIFAVESDLRQTFPKVENIEYISQEKALEIFKEKHKDDTLYLDALKEVGDNPFLASLNIKTNDPNIYSQISNFLGREPTEDLIEKVSYYQNKKVIDKLFSFTNNMKKGGIVLSVILALLIALITFNTVKLTIGSFKEEISTMRLVGASNWFIRGPFLIQGLLYGIISVLIVDIVLFSVLYFLNPKLGNWFLDFNLLNYFKTNFFLLVSVQFIFSVILGVFSSFIAVHRYLKI</sequence>
<feature type="domain" description="ABC3 transporter permease C-terminal" evidence="12">
    <location>
        <begin position="185"/>
        <end position="307"/>
    </location>
</feature>
<feature type="transmembrane region" description="Helical" evidence="11">
    <location>
        <begin position="26"/>
        <end position="47"/>
    </location>
</feature>
<evidence type="ECO:0000256" key="6">
    <source>
        <dbReference type="ARBA" id="ARBA00022692"/>
    </source>
</evidence>
<evidence type="ECO:0000256" key="4">
    <source>
        <dbReference type="ARBA" id="ARBA00022475"/>
    </source>
</evidence>
<keyword evidence="8 10" id="KW-0472">Membrane</keyword>
<proteinExistence type="inferred from homology"/>
<evidence type="ECO:0000259" key="12">
    <source>
        <dbReference type="Pfam" id="PF02687"/>
    </source>
</evidence>
<evidence type="ECO:0000313" key="14">
    <source>
        <dbReference type="EMBL" id="PIU47146.1"/>
    </source>
</evidence>
<evidence type="ECO:0000256" key="8">
    <source>
        <dbReference type="ARBA" id="ARBA00023136"/>
    </source>
</evidence>
<evidence type="ECO:0000256" key="9">
    <source>
        <dbReference type="ARBA" id="ARBA00023306"/>
    </source>
</evidence>
<evidence type="ECO:0000256" key="1">
    <source>
        <dbReference type="ARBA" id="ARBA00004651"/>
    </source>
</evidence>
<comment type="similarity">
    <text evidence="2 10">Belongs to the ABC-4 integral membrane protein family. FtsX subfamily.</text>
</comment>
<dbReference type="InterPro" id="IPR003838">
    <property type="entry name" value="ABC3_permease_C"/>
</dbReference>
<dbReference type="Pfam" id="PF02687">
    <property type="entry name" value="FtsX"/>
    <property type="match status" value="1"/>
</dbReference>
<gene>
    <name evidence="14" type="ORF">COS93_00660</name>
</gene>
<organism evidence="14 15">
    <name type="scientific">bacterium (Candidatus Gribaldobacteria) CG07_land_8_20_14_0_80_33_18</name>
    <dbReference type="NCBI Taxonomy" id="2014272"/>
    <lineage>
        <taxon>Bacteria</taxon>
        <taxon>Candidatus Gribaldobacteria</taxon>
    </lineage>
</organism>
<dbReference type="AlphaFoldDB" id="A0A2M6Z430"/>
<name>A0A2M6Z430_9BACT</name>
<keyword evidence="4 10" id="KW-1003">Cell membrane</keyword>
<keyword evidence="7 11" id="KW-1133">Transmembrane helix</keyword>
<dbReference type="EMBL" id="PEWP01000013">
    <property type="protein sequence ID" value="PIU47146.1"/>
    <property type="molecule type" value="Genomic_DNA"/>
</dbReference>
<evidence type="ECO:0000256" key="5">
    <source>
        <dbReference type="ARBA" id="ARBA00022618"/>
    </source>
</evidence>
<feature type="transmembrane region" description="Helical" evidence="11">
    <location>
        <begin position="231"/>
        <end position="257"/>
    </location>
</feature>
<evidence type="ECO:0000256" key="11">
    <source>
        <dbReference type="SAM" id="Phobius"/>
    </source>
</evidence>
<evidence type="ECO:0000259" key="13">
    <source>
        <dbReference type="Pfam" id="PF18075"/>
    </source>
</evidence>
<dbReference type="InterPro" id="IPR004513">
    <property type="entry name" value="FtsX"/>
</dbReference>
<evidence type="ECO:0000313" key="15">
    <source>
        <dbReference type="Proteomes" id="UP000228777"/>
    </source>
</evidence>
<dbReference type="Gene3D" id="3.30.70.3040">
    <property type="match status" value="1"/>
</dbReference>
<evidence type="ECO:0000256" key="2">
    <source>
        <dbReference type="ARBA" id="ARBA00007379"/>
    </source>
</evidence>
<keyword evidence="6 11" id="KW-0812">Transmembrane</keyword>
<dbReference type="GO" id="GO:0051301">
    <property type="term" value="P:cell division"/>
    <property type="evidence" value="ECO:0007669"/>
    <property type="project" value="UniProtKB-KW"/>
</dbReference>
<dbReference type="Pfam" id="PF18075">
    <property type="entry name" value="FtsX_ECD"/>
    <property type="match status" value="1"/>
</dbReference>